<dbReference type="AlphaFoldDB" id="A0A7J5ZGP3"/>
<feature type="compositionally biased region" description="Acidic residues" evidence="1">
    <location>
        <begin position="64"/>
        <end position="78"/>
    </location>
</feature>
<gene>
    <name evidence="2" type="ORF">F7725_001247</name>
</gene>
<evidence type="ECO:0000313" key="2">
    <source>
        <dbReference type="EMBL" id="KAF3860992.1"/>
    </source>
</evidence>
<comment type="caution">
    <text evidence="2">The sequence shown here is derived from an EMBL/GenBank/DDBJ whole genome shotgun (WGS) entry which is preliminary data.</text>
</comment>
<dbReference type="EMBL" id="JAAKFY010000002">
    <property type="protein sequence ID" value="KAF3860992.1"/>
    <property type="molecule type" value="Genomic_DNA"/>
</dbReference>
<feature type="region of interest" description="Disordered" evidence="1">
    <location>
        <begin position="47"/>
        <end position="92"/>
    </location>
</feature>
<name>A0A7J5ZGP3_DISMA</name>
<evidence type="ECO:0000313" key="3">
    <source>
        <dbReference type="Proteomes" id="UP000518266"/>
    </source>
</evidence>
<organism evidence="2 3">
    <name type="scientific">Dissostichus mawsoni</name>
    <name type="common">Antarctic cod</name>
    <dbReference type="NCBI Taxonomy" id="36200"/>
    <lineage>
        <taxon>Eukaryota</taxon>
        <taxon>Metazoa</taxon>
        <taxon>Chordata</taxon>
        <taxon>Craniata</taxon>
        <taxon>Vertebrata</taxon>
        <taxon>Euteleostomi</taxon>
        <taxon>Actinopterygii</taxon>
        <taxon>Neopterygii</taxon>
        <taxon>Teleostei</taxon>
        <taxon>Neoteleostei</taxon>
        <taxon>Acanthomorphata</taxon>
        <taxon>Eupercaria</taxon>
        <taxon>Perciformes</taxon>
        <taxon>Notothenioidei</taxon>
        <taxon>Nototheniidae</taxon>
        <taxon>Dissostichus</taxon>
    </lineage>
</organism>
<accession>A0A7J5ZGP3</accession>
<keyword evidence="3" id="KW-1185">Reference proteome</keyword>
<dbReference type="Proteomes" id="UP000518266">
    <property type="component" value="Unassembled WGS sequence"/>
</dbReference>
<reference evidence="2 3" key="1">
    <citation type="submission" date="2020-03" db="EMBL/GenBank/DDBJ databases">
        <title>Dissostichus mawsoni Genome sequencing and assembly.</title>
        <authorList>
            <person name="Park H."/>
        </authorList>
    </citation>
    <scope>NUCLEOTIDE SEQUENCE [LARGE SCALE GENOMIC DNA]</scope>
    <source>
        <strain evidence="2">DM0001</strain>
        <tissue evidence="2">Muscle</tissue>
    </source>
</reference>
<proteinExistence type="predicted"/>
<evidence type="ECO:0000256" key="1">
    <source>
        <dbReference type="SAM" id="MobiDB-lite"/>
    </source>
</evidence>
<protein>
    <submittedName>
        <fullName evidence="2">Uncharacterized protein</fullName>
    </submittedName>
</protein>
<sequence>MRKENGAPELPECFALRVDLSSLCSMDSSLLLLFVSLLFLLLSFTSSADSSTSCGTNRDRLDNSTEEEEEEVEEEEEEQEKHEVDSMSSSPDLLHSLTECLGLRMLYIDRGVNECFTTKDLGEVSVLQTPDGPALHRLQLVSRLDLTAASRRAAATHRHKPVRQQGGG</sequence>